<dbReference type="GO" id="GO:0003729">
    <property type="term" value="F:mRNA binding"/>
    <property type="evidence" value="ECO:0007669"/>
    <property type="project" value="TreeGrafter"/>
</dbReference>
<proteinExistence type="inferred from homology"/>
<dbReference type="GO" id="GO:0017148">
    <property type="term" value="P:negative regulation of translation"/>
    <property type="evidence" value="ECO:0007669"/>
    <property type="project" value="TreeGrafter"/>
</dbReference>
<reference evidence="4 5" key="1">
    <citation type="journal article" date="2014" name="Am. J. Bot.">
        <title>Genome assembly and annotation for red clover (Trifolium pratense; Fabaceae).</title>
        <authorList>
            <person name="Istvanek J."/>
            <person name="Jaros M."/>
            <person name="Krenek A."/>
            <person name="Repkova J."/>
        </authorList>
    </citation>
    <scope>NUCLEOTIDE SEQUENCE [LARGE SCALE GENOMIC DNA]</scope>
    <source>
        <strain evidence="5">cv. Tatra</strain>
        <tissue evidence="4">Young leaves</tissue>
    </source>
</reference>
<dbReference type="Gene3D" id="3.90.1180.10">
    <property type="entry name" value="Ribosomal protein L13"/>
    <property type="match status" value="1"/>
</dbReference>
<dbReference type="STRING" id="57577.A0A2K3L4H1"/>
<gene>
    <name evidence="4" type="ORF">L195_g029342</name>
</gene>
<dbReference type="InterPro" id="IPR036899">
    <property type="entry name" value="Ribosomal_uL13_sf"/>
</dbReference>
<dbReference type="InterPro" id="IPR005822">
    <property type="entry name" value="Ribosomal_uL13"/>
</dbReference>
<keyword evidence="3" id="KW-0687">Ribonucleoprotein</keyword>
<evidence type="ECO:0000313" key="4">
    <source>
        <dbReference type="EMBL" id="PNX73440.1"/>
    </source>
</evidence>
<dbReference type="EMBL" id="ASHM01026049">
    <property type="protein sequence ID" value="PNX73440.1"/>
    <property type="molecule type" value="Genomic_DNA"/>
</dbReference>
<evidence type="ECO:0000256" key="3">
    <source>
        <dbReference type="ARBA" id="ARBA00023274"/>
    </source>
</evidence>
<reference evidence="4 5" key="2">
    <citation type="journal article" date="2017" name="Front. Plant Sci.">
        <title>Gene Classification and Mining of Molecular Markers Useful in Red Clover (Trifolium pratense) Breeding.</title>
        <authorList>
            <person name="Istvanek J."/>
            <person name="Dluhosova J."/>
            <person name="Dluhos P."/>
            <person name="Patkova L."/>
            <person name="Nedelnik J."/>
            <person name="Repkova J."/>
        </authorList>
    </citation>
    <scope>NUCLEOTIDE SEQUENCE [LARGE SCALE GENOMIC DNA]</scope>
    <source>
        <strain evidence="5">cv. Tatra</strain>
        <tissue evidence="4">Young leaves</tissue>
    </source>
</reference>
<evidence type="ECO:0000256" key="1">
    <source>
        <dbReference type="ARBA" id="ARBA00006227"/>
    </source>
</evidence>
<comment type="caution">
    <text evidence="4">The sequence shown here is derived from an EMBL/GenBank/DDBJ whole genome shotgun (WGS) entry which is preliminary data.</text>
</comment>
<protein>
    <submittedName>
        <fullName evidence="4">60S ribosomal protein l13a-4-like</fullName>
    </submittedName>
</protein>
<evidence type="ECO:0000256" key="2">
    <source>
        <dbReference type="ARBA" id="ARBA00022980"/>
    </source>
</evidence>
<comment type="similarity">
    <text evidence="1">Belongs to the universal ribosomal protein uL13 family.</text>
</comment>
<dbReference type="SUPFAM" id="SSF52161">
    <property type="entry name" value="Ribosomal protein L13"/>
    <property type="match status" value="1"/>
</dbReference>
<dbReference type="PANTHER" id="PTHR11545">
    <property type="entry name" value="RIBOSOMAL PROTEIN L13"/>
    <property type="match status" value="1"/>
</dbReference>
<organism evidence="4 5">
    <name type="scientific">Trifolium pratense</name>
    <name type="common">Red clover</name>
    <dbReference type="NCBI Taxonomy" id="57577"/>
    <lineage>
        <taxon>Eukaryota</taxon>
        <taxon>Viridiplantae</taxon>
        <taxon>Streptophyta</taxon>
        <taxon>Embryophyta</taxon>
        <taxon>Tracheophyta</taxon>
        <taxon>Spermatophyta</taxon>
        <taxon>Magnoliopsida</taxon>
        <taxon>eudicotyledons</taxon>
        <taxon>Gunneridae</taxon>
        <taxon>Pentapetalae</taxon>
        <taxon>rosids</taxon>
        <taxon>fabids</taxon>
        <taxon>Fabales</taxon>
        <taxon>Fabaceae</taxon>
        <taxon>Papilionoideae</taxon>
        <taxon>50 kb inversion clade</taxon>
        <taxon>NPAAA clade</taxon>
        <taxon>Hologalegina</taxon>
        <taxon>IRL clade</taxon>
        <taxon>Trifolieae</taxon>
        <taxon>Trifolium</taxon>
    </lineage>
</organism>
<dbReference type="GO" id="GO:0003735">
    <property type="term" value="F:structural constituent of ribosome"/>
    <property type="evidence" value="ECO:0007669"/>
    <property type="project" value="InterPro"/>
</dbReference>
<feature type="non-terminal residue" evidence="4">
    <location>
        <position position="1"/>
    </location>
</feature>
<evidence type="ECO:0000313" key="5">
    <source>
        <dbReference type="Proteomes" id="UP000236291"/>
    </source>
</evidence>
<name>A0A2K3L4H1_TRIPR</name>
<dbReference type="Proteomes" id="UP000236291">
    <property type="component" value="Unassembled WGS sequence"/>
</dbReference>
<dbReference type="GO" id="GO:0022625">
    <property type="term" value="C:cytosolic large ribosomal subunit"/>
    <property type="evidence" value="ECO:0007669"/>
    <property type="project" value="TreeGrafter"/>
</dbReference>
<dbReference type="AlphaFoldDB" id="A0A2K3L4H1"/>
<dbReference type="ExpressionAtlas" id="A0A2K3L4H1">
    <property type="expression patterns" value="baseline"/>
</dbReference>
<sequence length="189" mass="21804">IAMKYATLDQIWWAMVGWDSENAMNLVESHRCLLDSSNRFIWGGYIWWRFDGIVYNYKLTVDGKFDDVADILPVKKVVVLRLGCFVCGKYLLSLIQLNPTLLRWFWGDEKGGKIHATVRKFPAFLNPCESSSLEMVLVDEKTKRGEAALARLKVYEGNPPPYGKIKRVVVLDAFKVLRLQKRHEYCLLG</sequence>
<accession>A0A2K3L4H1</accession>
<dbReference type="PANTHER" id="PTHR11545:SF39">
    <property type="entry name" value="LARGE RIBOSOMAL SUBUNIT PROTEIN UL13X-RELATED"/>
    <property type="match status" value="1"/>
</dbReference>
<dbReference type="GO" id="GO:0006412">
    <property type="term" value="P:translation"/>
    <property type="evidence" value="ECO:0007669"/>
    <property type="project" value="InterPro"/>
</dbReference>
<keyword evidence="2 4" id="KW-0689">Ribosomal protein</keyword>